<comment type="caution">
    <text evidence="1">The sequence shown here is derived from an EMBL/GenBank/DDBJ whole genome shotgun (WGS) entry which is preliminary data.</text>
</comment>
<name>A0AAD4VSC0_PRUDU</name>
<reference evidence="1 2" key="1">
    <citation type="journal article" date="2022" name="G3 (Bethesda)">
        <title>Whole-genome sequence and methylome profiling of the almond [Prunus dulcis (Mill.) D.A. Webb] cultivar 'Nonpareil'.</title>
        <authorList>
            <person name="D'Amico-Willman K.M."/>
            <person name="Ouma W.Z."/>
            <person name="Meulia T."/>
            <person name="Sideli G.M."/>
            <person name="Gradziel T.M."/>
            <person name="Fresnedo-Ramirez J."/>
        </authorList>
    </citation>
    <scope>NUCLEOTIDE SEQUENCE [LARGE SCALE GENOMIC DNA]</scope>
    <source>
        <strain evidence="1">Clone GOH B32 T37-40</strain>
    </source>
</reference>
<dbReference type="EMBL" id="JAJFAZ020000005">
    <property type="protein sequence ID" value="KAI5329891.1"/>
    <property type="molecule type" value="Genomic_DNA"/>
</dbReference>
<dbReference type="Proteomes" id="UP001054821">
    <property type="component" value="Chromosome 5"/>
</dbReference>
<gene>
    <name evidence="1" type="ORF">L3X38_029288</name>
</gene>
<keyword evidence="2" id="KW-1185">Reference proteome</keyword>
<evidence type="ECO:0000313" key="2">
    <source>
        <dbReference type="Proteomes" id="UP001054821"/>
    </source>
</evidence>
<accession>A0AAD4VSC0</accession>
<organism evidence="1 2">
    <name type="scientific">Prunus dulcis</name>
    <name type="common">Almond</name>
    <name type="synonym">Amygdalus dulcis</name>
    <dbReference type="NCBI Taxonomy" id="3755"/>
    <lineage>
        <taxon>Eukaryota</taxon>
        <taxon>Viridiplantae</taxon>
        <taxon>Streptophyta</taxon>
        <taxon>Embryophyta</taxon>
        <taxon>Tracheophyta</taxon>
        <taxon>Spermatophyta</taxon>
        <taxon>Magnoliopsida</taxon>
        <taxon>eudicotyledons</taxon>
        <taxon>Gunneridae</taxon>
        <taxon>Pentapetalae</taxon>
        <taxon>rosids</taxon>
        <taxon>fabids</taxon>
        <taxon>Rosales</taxon>
        <taxon>Rosaceae</taxon>
        <taxon>Amygdaloideae</taxon>
        <taxon>Amygdaleae</taxon>
        <taxon>Prunus</taxon>
    </lineage>
</organism>
<protein>
    <submittedName>
        <fullName evidence="1">Uncharacterized protein</fullName>
    </submittedName>
</protein>
<dbReference type="AlphaFoldDB" id="A0AAD4VSC0"/>
<evidence type="ECO:0000313" key="1">
    <source>
        <dbReference type="EMBL" id="KAI5329891.1"/>
    </source>
</evidence>
<proteinExistence type="predicted"/>
<sequence>MTLWRYVLQPKLFALSPRALTTPFLVRSTQKAFHKVLACRLASVSASDDVFTWDDVVMISRPETLLDDPSYLKGYSEEIKICNRAFLDKLPIHFLRCQTETDQLFVYLSSFAL</sequence>